<keyword evidence="6 13" id="KW-0456">Lyase</keyword>
<evidence type="ECO:0000256" key="5">
    <source>
        <dbReference type="ARBA" id="ARBA00023133"/>
    </source>
</evidence>
<dbReference type="GO" id="GO:0004655">
    <property type="term" value="F:porphobilinogen synthase activity"/>
    <property type="evidence" value="ECO:0007669"/>
    <property type="project" value="UniProtKB-EC"/>
</dbReference>
<keyword evidence="5" id="KW-0350">Heme biosynthesis</keyword>
<organism evidence="15 16">
    <name type="scientific">Candidatus Desulfovibrio trichonymphae</name>
    <dbReference type="NCBI Taxonomy" id="1725232"/>
    <lineage>
        <taxon>Bacteria</taxon>
        <taxon>Pseudomonadati</taxon>
        <taxon>Thermodesulfobacteriota</taxon>
        <taxon>Desulfovibrionia</taxon>
        <taxon>Desulfovibrionales</taxon>
        <taxon>Desulfovibrionaceae</taxon>
        <taxon>Desulfovibrio</taxon>
    </lineage>
</organism>
<feature type="binding site" evidence="11">
    <location>
        <position position="133"/>
    </location>
    <ligand>
        <name>Zn(2+)</name>
        <dbReference type="ChEBI" id="CHEBI:29105"/>
        <note>catalytic</note>
    </ligand>
</feature>
<feature type="active site" description="Schiff-base intermediate with substrate" evidence="9">
    <location>
        <position position="199"/>
    </location>
</feature>
<gene>
    <name evidence="15" type="primary">hemB</name>
    <name evidence="15" type="ORF">RSDT_0966</name>
</gene>
<dbReference type="GO" id="GO:0005829">
    <property type="term" value="C:cytosol"/>
    <property type="evidence" value="ECO:0007669"/>
    <property type="project" value="TreeGrafter"/>
</dbReference>
<keyword evidence="16" id="KW-1185">Reference proteome</keyword>
<evidence type="ECO:0000256" key="9">
    <source>
        <dbReference type="PIRSR" id="PIRSR001415-1"/>
    </source>
</evidence>
<feature type="binding site" evidence="11">
    <location>
        <position position="125"/>
    </location>
    <ligand>
        <name>Zn(2+)</name>
        <dbReference type="ChEBI" id="CHEBI:29105"/>
        <note>catalytic</note>
    </ligand>
</feature>
<keyword evidence="12" id="KW-0460">Magnesium</keyword>
<dbReference type="KEGG" id="dtr:RSDT_0966"/>
<proteinExistence type="inferred from homology"/>
<dbReference type="Pfam" id="PF00490">
    <property type="entry name" value="ALAD"/>
    <property type="match status" value="1"/>
</dbReference>
<evidence type="ECO:0000256" key="3">
    <source>
        <dbReference type="ARBA" id="ARBA00012053"/>
    </source>
</evidence>
<dbReference type="CDD" id="cd00384">
    <property type="entry name" value="ALAD_PBGS"/>
    <property type="match status" value="1"/>
</dbReference>
<reference evidence="15 16" key="1">
    <citation type="journal article" date="2017" name="ISME J.">
        <title>Genome of 'Ca. Desulfovibrio trichonymphae', an H2-oxidizing bacterium in a tripartite symbiotic system within a protist cell in the termite gut.</title>
        <authorList>
            <person name="Kuwahara H."/>
            <person name="Yuki M."/>
            <person name="Izawa K."/>
            <person name="Ohkuma M."/>
            <person name="Hongoh Y."/>
        </authorList>
    </citation>
    <scope>NUCLEOTIDE SEQUENCE [LARGE SCALE GENOMIC DNA]</scope>
    <source>
        <strain evidence="15 16">Rs-N31</strain>
    </source>
</reference>
<dbReference type="PRINTS" id="PR00144">
    <property type="entry name" value="DALDHYDRTASE"/>
</dbReference>
<dbReference type="PIRSF" id="PIRSF001415">
    <property type="entry name" value="Porphbilin_synth"/>
    <property type="match status" value="1"/>
</dbReference>
<evidence type="ECO:0000256" key="13">
    <source>
        <dbReference type="RuleBase" id="RU000515"/>
    </source>
</evidence>
<evidence type="ECO:0000256" key="4">
    <source>
        <dbReference type="ARBA" id="ARBA00020771"/>
    </source>
</evidence>
<evidence type="ECO:0000256" key="12">
    <source>
        <dbReference type="PIRSR" id="PIRSR001415-5"/>
    </source>
</evidence>
<sequence length="329" mass="36071">MTTTFHRGRRLRKTPELRALVRETAPLLAEDLIMPYFVLETDSTAFRKPIPSMPGQFQLCLPELEKQMEKAVDMGLAYVLLFGIPARKDEQAHGAYDESGVVQRAVRRLKARWPKLFVITDVCLCGYMSHGHCGLLATDGTVQNDQTLSLLAKTAVSHAAAGADMVAPSDMMDGRIAALRAALDDNCLTDTPLLSYAVKYASAYYGPFREAAQSSPAAGDRKSYQMDPGNAHEALIEARADIAEGADALIVKPAGPYADILYRVREACDVPVCAYQVSGEYAMLRAAGMQGWVDEQAVMMESLLGLKRAGADMIITYFTEALLRQRLVR</sequence>
<protein>
    <recommendedName>
        <fullName evidence="4 13">Delta-aminolevulinic acid dehydratase</fullName>
        <ecNumber evidence="3 13">4.2.1.24</ecNumber>
    </recommendedName>
</protein>
<dbReference type="InterPro" id="IPR013785">
    <property type="entry name" value="Aldolase_TIM"/>
</dbReference>
<feature type="active site" description="Schiff-base intermediate with substrate" evidence="9">
    <location>
        <position position="252"/>
    </location>
</feature>
<evidence type="ECO:0000256" key="1">
    <source>
        <dbReference type="ARBA" id="ARBA00004694"/>
    </source>
</evidence>
<feature type="binding site" evidence="10">
    <location>
        <position position="278"/>
    </location>
    <ligand>
        <name>5-aminolevulinate</name>
        <dbReference type="ChEBI" id="CHEBI:356416"/>
        <label>2</label>
    </ligand>
</feature>
<dbReference type="RefSeq" id="WP_096400053.1">
    <property type="nucleotide sequence ID" value="NZ_AP017368.1"/>
</dbReference>
<comment type="catalytic activity">
    <reaction evidence="8 13">
        <text>2 5-aminolevulinate = porphobilinogen + 2 H2O + H(+)</text>
        <dbReference type="Rhea" id="RHEA:24064"/>
        <dbReference type="ChEBI" id="CHEBI:15377"/>
        <dbReference type="ChEBI" id="CHEBI:15378"/>
        <dbReference type="ChEBI" id="CHEBI:58126"/>
        <dbReference type="ChEBI" id="CHEBI:356416"/>
        <dbReference type="EC" id="4.2.1.24"/>
    </reaction>
</comment>
<evidence type="ECO:0000256" key="6">
    <source>
        <dbReference type="ARBA" id="ARBA00023239"/>
    </source>
</evidence>
<evidence type="ECO:0000313" key="15">
    <source>
        <dbReference type="EMBL" id="BAV92478.1"/>
    </source>
</evidence>
<comment type="subunit">
    <text evidence="13">Homooctamer.</text>
</comment>
<accession>A0A1J1DZA2</accession>
<dbReference type="EMBL" id="AP017368">
    <property type="protein sequence ID" value="BAV92478.1"/>
    <property type="molecule type" value="Genomic_DNA"/>
</dbReference>
<dbReference type="InterPro" id="IPR030656">
    <property type="entry name" value="ALAD_AS"/>
</dbReference>
<dbReference type="PANTHER" id="PTHR11458">
    <property type="entry name" value="DELTA-AMINOLEVULINIC ACID DEHYDRATASE"/>
    <property type="match status" value="1"/>
</dbReference>
<dbReference type="GO" id="GO:0008270">
    <property type="term" value="F:zinc ion binding"/>
    <property type="evidence" value="ECO:0007669"/>
    <property type="project" value="TreeGrafter"/>
</dbReference>
<dbReference type="FunFam" id="3.20.20.70:FF:000019">
    <property type="entry name" value="Delta-aminolevulinic acid dehydratase"/>
    <property type="match status" value="1"/>
</dbReference>
<feature type="binding site" evidence="10">
    <location>
        <position position="209"/>
    </location>
    <ligand>
        <name>5-aminolevulinate</name>
        <dbReference type="ChEBI" id="CHEBI:356416"/>
        <label>1</label>
    </ligand>
</feature>
<feature type="binding site" evidence="10">
    <location>
        <position position="221"/>
    </location>
    <ligand>
        <name>5-aminolevulinate</name>
        <dbReference type="ChEBI" id="CHEBI:356416"/>
        <label>1</label>
    </ligand>
</feature>
<dbReference type="NCBIfam" id="NF006762">
    <property type="entry name" value="PRK09283.1"/>
    <property type="match status" value="1"/>
</dbReference>
<dbReference type="AlphaFoldDB" id="A0A1J1DZA2"/>
<evidence type="ECO:0000313" key="16">
    <source>
        <dbReference type="Proteomes" id="UP000242645"/>
    </source>
</evidence>
<evidence type="ECO:0000256" key="8">
    <source>
        <dbReference type="ARBA" id="ARBA00047651"/>
    </source>
</evidence>
<dbReference type="InterPro" id="IPR001731">
    <property type="entry name" value="ALAD"/>
</dbReference>
<feature type="binding site" evidence="10">
    <location>
        <position position="317"/>
    </location>
    <ligand>
        <name>5-aminolevulinate</name>
        <dbReference type="ChEBI" id="CHEBI:356416"/>
        <label>2</label>
    </ligand>
</feature>
<dbReference type="SMART" id="SM01004">
    <property type="entry name" value="ALAD"/>
    <property type="match status" value="1"/>
</dbReference>
<name>A0A1J1DZA2_9BACT</name>
<feature type="binding site" evidence="11">
    <location>
        <position position="123"/>
    </location>
    <ligand>
        <name>Zn(2+)</name>
        <dbReference type="ChEBI" id="CHEBI:29105"/>
        <note>catalytic</note>
    </ligand>
</feature>
<dbReference type="Proteomes" id="UP000242645">
    <property type="component" value="Chromosome"/>
</dbReference>
<dbReference type="EC" id="4.2.1.24" evidence="3 13"/>
<dbReference type="PANTHER" id="PTHR11458:SF0">
    <property type="entry name" value="DELTA-AMINOLEVULINIC ACID DEHYDRATASE"/>
    <property type="match status" value="1"/>
</dbReference>
<dbReference type="OrthoDB" id="9805001at2"/>
<evidence type="ECO:0000256" key="7">
    <source>
        <dbReference type="ARBA" id="ARBA00023244"/>
    </source>
</evidence>
<dbReference type="SUPFAM" id="SSF51569">
    <property type="entry name" value="Aldolase"/>
    <property type="match status" value="1"/>
</dbReference>
<comment type="similarity">
    <text evidence="2 14">Belongs to the ALAD family.</text>
</comment>
<dbReference type="PROSITE" id="PS00169">
    <property type="entry name" value="D_ALA_DEHYDRATASE"/>
    <property type="match status" value="1"/>
</dbReference>
<evidence type="ECO:0000256" key="10">
    <source>
        <dbReference type="PIRSR" id="PIRSR001415-2"/>
    </source>
</evidence>
<evidence type="ECO:0000256" key="14">
    <source>
        <dbReference type="RuleBase" id="RU004161"/>
    </source>
</evidence>
<keyword evidence="11" id="KW-0479">Metal-binding</keyword>
<evidence type="ECO:0000256" key="2">
    <source>
        <dbReference type="ARBA" id="ARBA00008055"/>
    </source>
</evidence>
<feature type="binding site" evidence="12">
    <location>
        <position position="237"/>
    </location>
    <ligand>
        <name>Mg(2+)</name>
        <dbReference type="ChEBI" id="CHEBI:18420"/>
    </ligand>
</feature>
<keyword evidence="11" id="KW-0862">Zinc</keyword>
<dbReference type="GO" id="GO:0006782">
    <property type="term" value="P:protoporphyrinogen IX biosynthetic process"/>
    <property type="evidence" value="ECO:0007669"/>
    <property type="project" value="UniProtKB-UniPathway"/>
</dbReference>
<comment type="pathway">
    <text evidence="1">Porphyrin-containing compound metabolism; protoporphyrin-IX biosynthesis; coproporphyrinogen-III from 5-aminolevulinate: step 1/4.</text>
</comment>
<dbReference type="UniPathway" id="UPA00251">
    <property type="reaction ID" value="UER00318"/>
</dbReference>
<dbReference type="Gene3D" id="3.20.20.70">
    <property type="entry name" value="Aldolase class I"/>
    <property type="match status" value="1"/>
</dbReference>
<evidence type="ECO:0000256" key="11">
    <source>
        <dbReference type="PIRSR" id="PIRSR001415-3"/>
    </source>
</evidence>
<keyword evidence="7 13" id="KW-0627">Porphyrin biosynthesis</keyword>